<reference evidence="2 3" key="1">
    <citation type="journal article" date="2021" name="BMC Genomics">
        <title>Telomere-to-telomere genome assembly of asparaginase-producing Trichoderma simmonsii.</title>
        <authorList>
            <person name="Chung D."/>
            <person name="Kwon Y.M."/>
            <person name="Yang Y."/>
        </authorList>
    </citation>
    <scope>NUCLEOTIDE SEQUENCE [LARGE SCALE GENOMIC DNA]</scope>
    <source>
        <strain evidence="2 3">GH-Sj1</strain>
    </source>
</reference>
<accession>A0A8G0PDQ2</accession>
<dbReference type="Proteomes" id="UP000826661">
    <property type="component" value="Chromosome II"/>
</dbReference>
<name>A0A8G0PDQ2_9HYPO</name>
<evidence type="ECO:0000313" key="2">
    <source>
        <dbReference type="EMBL" id="QYS97486.1"/>
    </source>
</evidence>
<protein>
    <recommendedName>
        <fullName evidence="4">Fucose-specific lectin</fullName>
    </recommendedName>
</protein>
<keyword evidence="1" id="KW-1133">Transmembrane helix</keyword>
<organism evidence="2 3">
    <name type="scientific">Trichoderma simmonsii</name>
    <dbReference type="NCBI Taxonomy" id="1491479"/>
    <lineage>
        <taxon>Eukaryota</taxon>
        <taxon>Fungi</taxon>
        <taxon>Dikarya</taxon>
        <taxon>Ascomycota</taxon>
        <taxon>Pezizomycotina</taxon>
        <taxon>Sordariomycetes</taxon>
        <taxon>Hypocreomycetidae</taxon>
        <taxon>Hypocreales</taxon>
        <taxon>Hypocreaceae</taxon>
        <taxon>Trichoderma</taxon>
    </lineage>
</organism>
<evidence type="ECO:0008006" key="4">
    <source>
        <dbReference type="Google" id="ProtNLM"/>
    </source>
</evidence>
<keyword evidence="1" id="KW-0472">Membrane</keyword>
<keyword evidence="3" id="KW-1185">Reference proteome</keyword>
<evidence type="ECO:0000313" key="3">
    <source>
        <dbReference type="Proteomes" id="UP000826661"/>
    </source>
</evidence>
<proteinExistence type="predicted"/>
<evidence type="ECO:0000256" key="1">
    <source>
        <dbReference type="SAM" id="Phobius"/>
    </source>
</evidence>
<gene>
    <name evidence="2" type="ORF">H0G86_004716</name>
</gene>
<feature type="transmembrane region" description="Helical" evidence="1">
    <location>
        <begin position="138"/>
        <end position="162"/>
    </location>
</feature>
<sequence length="499" mass="54240">MPQCFSPQPPALPKLETLKLSGTVANYSVPVTWNPYLGARLQLQLLLPILLLWAGYEMDSRKPESYSTLEACNDVPTQHGQNPISPQSNETPNPEAYAYALWDETLPEVAPSTLPEHHDPSIARAIQPAQRKRRPRKVIILALVAAAVVIAAIVGGTVGGILGRRTSSMSPTCSNINIHCASALTATNRTDANGFVHRTISFQDPHNAIISRLWDSQNRTWTTSNVTDYFSKKSTPLPGPPMPGSPLASASTDGNLSIGPFHLWYLDLNRSICSVYLDPDSRTWMIDSEVNEATLTAGIALAATWQRPSGGRGSNKDGHWIVAYQSPLGDILTANSSDWATPVGAVVSSDVPPNSSLAIVPQLNGAWLDGLALAFENLGNPNNMEKTTLHAQWDHVGDNSLVTDLPANPQFAITQFDNWTNFLYLALFPDDKVTASCYLKDLLFAIPNIIFSGGPTNQFSSIATTTDAMFYGIFNDTIIEYSVDQGSQSTFHYVGVVYP</sequence>
<keyword evidence="1" id="KW-0812">Transmembrane</keyword>
<dbReference type="EMBL" id="CP075865">
    <property type="protein sequence ID" value="QYS97486.1"/>
    <property type="molecule type" value="Genomic_DNA"/>
</dbReference>
<dbReference type="AlphaFoldDB" id="A0A8G0PDQ2"/>
<dbReference type="Gene3D" id="2.120.10.70">
    <property type="entry name" value="Fucose-specific lectin"/>
    <property type="match status" value="1"/>
</dbReference>